<evidence type="ECO:0000313" key="1">
    <source>
        <dbReference type="EMBL" id="RXW23619.1"/>
    </source>
</evidence>
<proteinExistence type="predicted"/>
<dbReference type="OrthoDB" id="2662268at2759"/>
<keyword evidence="2" id="KW-1185">Reference proteome</keyword>
<sequence length="224" mass="24960">MTSYANPLHPPLDADQYSGYTSIGCALVVPPGTFLLPHRRWLPQPAHTPASKWKVSTVSPNKQLPSISFDYAGHHIQGVPMRELNARNIASLVQMLQGANEPAFSQPGLQKITLRIHWPGYPHVDWARTIELVPNGPITRAQLAIAVATNYSRFMEASLDRSHDDRLLNKPLPFRRTQIARTAKPTSPDYAVGVSAIQFEHLVLVGLHHVFEDVWQADVALDSR</sequence>
<accession>A0A4Q2DTS4</accession>
<name>A0A4Q2DTS4_9AGAR</name>
<organism evidence="1 2">
    <name type="scientific">Candolleomyces aberdarensis</name>
    <dbReference type="NCBI Taxonomy" id="2316362"/>
    <lineage>
        <taxon>Eukaryota</taxon>
        <taxon>Fungi</taxon>
        <taxon>Dikarya</taxon>
        <taxon>Basidiomycota</taxon>
        <taxon>Agaricomycotina</taxon>
        <taxon>Agaricomycetes</taxon>
        <taxon>Agaricomycetidae</taxon>
        <taxon>Agaricales</taxon>
        <taxon>Agaricineae</taxon>
        <taxon>Psathyrellaceae</taxon>
        <taxon>Candolleomyces</taxon>
    </lineage>
</organism>
<reference evidence="1 2" key="1">
    <citation type="submission" date="2019-01" db="EMBL/GenBank/DDBJ databases">
        <title>Draft genome sequence of Psathyrella aberdarensis IHI B618.</title>
        <authorList>
            <person name="Buettner E."/>
            <person name="Kellner H."/>
        </authorList>
    </citation>
    <scope>NUCLEOTIDE SEQUENCE [LARGE SCALE GENOMIC DNA]</scope>
    <source>
        <strain evidence="1 2">IHI B618</strain>
    </source>
</reference>
<dbReference type="Proteomes" id="UP000290288">
    <property type="component" value="Unassembled WGS sequence"/>
</dbReference>
<gene>
    <name evidence="1" type="ORF">EST38_g2225</name>
</gene>
<comment type="caution">
    <text evidence="1">The sequence shown here is derived from an EMBL/GenBank/DDBJ whole genome shotgun (WGS) entry which is preliminary data.</text>
</comment>
<dbReference type="EMBL" id="SDEE01000037">
    <property type="protein sequence ID" value="RXW23619.1"/>
    <property type="molecule type" value="Genomic_DNA"/>
</dbReference>
<dbReference type="AlphaFoldDB" id="A0A4Q2DTS4"/>
<protein>
    <submittedName>
        <fullName evidence="1">Uncharacterized protein</fullName>
    </submittedName>
</protein>
<evidence type="ECO:0000313" key="2">
    <source>
        <dbReference type="Proteomes" id="UP000290288"/>
    </source>
</evidence>